<dbReference type="Proteomes" id="UP000186817">
    <property type="component" value="Unassembled WGS sequence"/>
</dbReference>
<evidence type="ECO:0000259" key="6">
    <source>
        <dbReference type="PROSITE" id="PS51471"/>
    </source>
</evidence>
<dbReference type="Pfam" id="PF12368">
    <property type="entry name" value="Rhodanese_C"/>
    <property type="match status" value="1"/>
</dbReference>
<sequence length="2297" mass="252434">MVAGWDVSLEESMRGMLPKMARSIARKKLPPVPAGLAGVTDEKGKPPTSIMLFYQYVEPAWTAKQHRRALSFVHDLGRKHGVTGRGRCSAEGLNCTLTGTAEGVRAFAQGLRDWDSLFDDTDFKITDGLDHHKKFKSLTIQKKEELVAYGLPVSSAPSLKSNETKHIEADDYHKMMSEPNTVIIDVRNRYETEIGHFQPPPGGAEFVDPKVRNSHELPKWLGLPETQDMLKGKKVMMYCTGGIRCERFSALMSQLKQDNPEFETDGEFMLRGGIERYVRTFPEGGYWKGKNFLFDKRQEQIPEKKPSEETEKEVESRCCVCKRIWGLYRGQFKCSVQDCQVPVIVCPDCRSEIETGQKVPELQCPLCEEGFRLRDLHTPSLKPAEKRKAASAPAGVAERAVKRRAKHQGKAPSQRLFVGSMPLAVDATMVRDALGKGVEIVQWIHDKTTGFWYGSSFVKMATLRDAERVVEAAGSLRIGKRKLRINFAPVPDGETWPSPGFAEVERQFAYELIGLEKKLARELVERYLKTFHPGGPCGPLGASSVMRGIKIVLLRLLVCYLAASQGDDDQFLTPREIFFALPPAILVRTLVSNLDASRWSIYERFSLEVIGERLKSGLAGGRPLIVEGEVCDSSMTLTGALEGFIPEADTFTAPEEELTELSEVWRFPGLRLTTGGVKTLEHVDTDVESCSKSIRRSPSVASEGAVAEEQGSTWHGAPTRTESVEIERYALFGPAEVLGERSSDLRRIDPSVVGMSFDEVFSSMESPWHLDRRDINQSHSCDWPPAEPDYWCSSDAGKICFIPVPEGLQCRPGQYHKAVGEGWQHFSHISRAPGNVGGFHSCCIDTAQPGSSWTLVARLADFGLVLGRDAGVRVEFAALVRDGAESLVASAGAHDECRSLFLVDKVQLDTGKLLLADPADAADFDDGRPNSAVPASSDAQDSLGSEPYDGLDGPAVPSGLGAGYYPVILSQDSLQRICRVTVVFHPSRLPKVSRNFPPRARSPARAQEKPAAKEKAGEKSSSCVFSACWCRPEGQRRPDQTETPAMRVCEPAVGGPLHVVGPLELVGKDESPPEQDPESPRAPYVLDRFLLNVRGYSLEVDYDRIRVVDEDVMCGGPGSSVSSQAFLGPGVGTTAASVKPGIQVIASLGQPSTVGQLEVQDAEGYHPELRAPLEEGVDPTGENASLIWSDLATTTAGTYRVCWCSALRTNNAGENPVDLTDLFPYPPEEVNLTNATNDSNFTGWDYEFSWEDYGVVFQRQLAAAQPGQSSSTTFRKEPAQAAESERLSGEAAEARAHDGSIDCALETHSGSYKSSWQRWQCMPKFLEQQRQQLLEKPQERTPTSKPPSKEALEFFESLLAGTEPMQSAASTGVAQENRSDSRRAGVSHEAFEHREFLRRLEHQRKLQELQAEAERERRELQAQIEQEQAEIEARRNAQEEWKEDLARKTQKKKEEAERDAWSRTARDTDNYWRTRWFRYIPKPEKGKAENGRKWSPRPPRAGAGEREGPQNAGHRAGAAPPPPPPAPAPPFWPASAEGRQLLQELLEHRHEPLESRKRAWLQPQTAATMSAVHAASEDKETATRVFQQLSAGVDSAGGNRTNETNMTESDGDDMDDNDSNYSNESMLPMDGPDNQMPMTMMEDMPENVSAPLCSSDAMFNLDLGNFSIAGPTALEVIGGEGFDRRKVQVGTNFSLKVLGFGLGDGNSQRLRLVLAPLKCGQEGTFNGTEHLLGQLAEDPDAPGTGEDLNFAQTWGPLILSRSGQYYVCLCSGRGRTCSSDIDFQVEIGSVFAFWPDLRLERSGGFELRVVPHVVFSLDLIGPQLSEEDRVRIVDYDLECGHPGSEHHTDALGNGLTLFCGLLVALQPQSSVCMPLSVRLKAAFSSGARRQALNLAKRIRSRPWGGLDFWGPGQQANLVSNRSFGAGGASHETIFLHNHIDIAAPELRRRLLELAMAADAAAGWNLSRGQPLRARCLELLTYRGAWRSEPVAWHGDGATLLTLLVVLSNRRSYEGGAVELRDYGNGPHGPPEPSQLTALDRTQVLEVMADARQRPPRSASAPRTTAEVVGVRLEHHVDLEAGDAIAWRGWTLHRATPVVAGNRQVLASEWWLGDDAADSGIARAPDSVVEFRQALQRDPRASQLHRWLGGAFCEKQPCHDVHTTSSALSAYQTALSLAPEDPMALHALQAFLQSGTTCGTTRGPLADSPSTPGIVGSLPDGQTKLTWPELRVVSGGIFRVCWCPGAQQGGAERSDCETSEEFYAEFGTFASLRIRDGWSSACPRAEEPILIHVSAIIV</sequence>
<feature type="compositionally biased region" description="Basic and acidic residues" evidence="3">
    <location>
        <begin position="1483"/>
        <end position="1492"/>
    </location>
</feature>
<feature type="compositionally biased region" description="Polar residues" evidence="3">
    <location>
        <begin position="933"/>
        <end position="943"/>
    </location>
</feature>
<dbReference type="InterPro" id="IPR035979">
    <property type="entry name" value="RBD_domain_sf"/>
</dbReference>
<dbReference type="Gene3D" id="1.25.40.10">
    <property type="entry name" value="Tetratricopeptide repeat domain"/>
    <property type="match status" value="1"/>
</dbReference>
<feature type="compositionally biased region" description="Polar residues" evidence="3">
    <location>
        <begin position="1365"/>
        <end position="1376"/>
    </location>
</feature>
<feature type="region of interest" description="Disordered" evidence="3">
    <location>
        <begin position="1438"/>
        <end position="1463"/>
    </location>
</feature>
<organism evidence="7 8">
    <name type="scientific">Symbiodinium microadriaticum</name>
    <name type="common">Dinoflagellate</name>
    <name type="synonym">Zooxanthella microadriatica</name>
    <dbReference type="NCBI Taxonomy" id="2951"/>
    <lineage>
        <taxon>Eukaryota</taxon>
        <taxon>Sar</taxon>
        <taxon>Alveolata</taxon>
        <taxon>Dinophyceae</taxon>
        <taxon>Suessiales</taxon>
        <taxon>Symbiodiniaceae</taxon>
        <taxon>Symbiodinium</taxon>
    </lineage>
</organism>
<dbReference type="PROSITE" id="PS50102">
    <property type="entry name" value="RRM"/>
    <property type="match status" value="1"/>
</dbReference>
<dbReference type="Pfam" id="PF17773">
    <property type="entry name" value="UPF0176_N"/>
    <property type="match status" value="1"/>
</dbReference>
<evidence type="ECO:0000259" key="5">
    <source>
        <dbReference type="PROSITE" id="PS50206"/>
    </source>
</evidence>
<dbReference type="InterPro" id="IPR011990">
    <property type="entry name" value="TPR-like_helical_dom_sf"/>
</dbReference>
<dbReference type="PROSITE" id="PS51471">
    <property type="entry name" value="FE2OG_OXY"/>
    <property type="match status" value="1"/>
</dbReference>
<evidence type="ECO:0000313" key="8">
    <source>
        <dbReference type="Proteomes" id="UP000186817"/>
    </source>
</evidence>
<dbReference type="InterPro" id="IPR001763">
    <property type="entry name" value="Rhodanese-like_dom"/>
</dbReference>
<feature type="region of interest" description="Disordered" evidence="3">
    <location>
        <begin position="1365"/>
        <end position="1387"/>
    </location>
</feature>
<dbReference type="InterPro" id="IPR020936">
    <property type="entry name" value="TrhO"/>
</dbReference>
<dbReference type="InterPro" id="IPR040503">
    <property type="entry name" value="TRHO_N"/>
</dbReference>
<dbReference type="Gene3D" id="3.30.70.330">
    <property type="match status" value="1"/>
</dbReference>
<reference evidence="7 8" key="1">
    <citation type="submission" date="2016-02" db="EMBL/GenBank/DDBJ databases">
        <title>Genome analysis of coral dinoflagellate symbionts highlights evolutionary adaptations to a symbiotic lifestyle.</title>
        <authorList>
            <person name="Aranda M."/>
            <person name="Li Y."/>
            <person name="Liew Y.J."/>
            <person name="Baumgarten S."/>
            <person name="Simakov O."/>
            <person name="Wilson M."/>
            <person name="Piel J."/>
            <person name="Ashoor H."/>
            <person name="Bougouffa S."/>
            <person name="Bajic V.B."/>
            <person name="Ryu T."/>
            <person name="Ravasi T."/>
            <person name="Bayer T."/>
            <person name="Micklem G."/>
            <person name="Kim H."/>
            <person name="Bhak J."/>
            <person name="Lajeunesse T.C."/>
            <person name="Voolstra C.R."/>
        </authorList>
    </citation>
    <scope>NUCLEOTIDE SEQUENCE [LARGE SCALE GENOMIC DNA]</scope>
    <source>
        <strain evidence="7 8">CCMP2467</strain>
    </source>
</reference>
<comment type="similarity">
    <text evidence="1">Belongs to the alkB family.</text>
</comment>
<dbReference type="Pfam" id="PF00581">
    <property type="entry name" value="Rhodanese"/>
    <property type="match status" value="1"/>
</dbReference>
<evidence type="ECO:0000313" key="7">
    <source>
        <dbReference type="EMBL" id="OLP82628.1"/>
    </source>
</evidence>
<evidence type="ECO:0000259" key="4">
    <source>
        <dbReference type="PROSITE" id="PS50102"/>
    </source>
</evidence>
<protein>
    <submittedName>
        <fullName evidence="7">Rhodanese-like domain-containing protein 6</fullName>
    </submittedName>
</protein>
<name>A0A1Q9CI72_SYMMI</name>
<dbReference type="SMART" id="SM00360">
    <property type="entry name" value="RRM"/>
    <property type="match status" value="1"/>
</dbReference>
<feature type="compositionally biased region" description="Basic and acidic residues" evidence="3">
    <location>
        <begin position="1006"/>
        <end position="1017"/>
    </location>
</feature>
<dbReference type="InterPro" id="IPR005123">
    <property type="entry name" value="Oxoglu/Fe-dep_dioxygenase_dom"/>
</dbReference>
<feature type="region of interest" description="Disordered" evidence="3">
    <location>
        <begin position="925"/>
        <end position="952"/>
    </location>
</feature>
<dbReference type="Gene3D" id="3.30.70.100">
    <property type="match status" value="1"/>
</dbReference>
<accession>A0A1Q9CI72</accession>
<feature type="domain" description="Fe2OG dioxygenase" evidence="6">
    <location>
        <begin position="1969"/>
        <end position="2113"/>
    </location>
</feature>
<dbReference type="Gene3D" id="2.60.120.620">
    <property type="entry name" value="q2cbj1_9rhob like domain"/>
    <property type="match status" value="1"/>
</dbReference>
<dbReference type="PANTHER" id="PTHR43268:SF7">
    <property type="entry name" value="RHODANESE DOMAIN-CONTAINING PROTEIN"/>
    <property type="match status" value="1"/>
</dbReference>
<dbReference type="OrthoDB" id="426159at2759"/>
<dbReference type="EMBL" id="LSRX01001178">
    <property type="protein sequence ID" value="OLP82628.1"/>
    <property type="molecule type" value="Genomic_DNA"/>
</dbReference>
<dbReference type="GO" id="GO:0003723">
    <property type="term" value="F:RNA binding"/>
    <property type="evidence" value="ECO:0007669"/>
    <property type="project" value="UniProtKB-UniRule"/>
</dbReference>
<dbReference type="SMART" id="SM00450">
    <property type="entry name" value="RHOD"/>
    <property type="match status" value="1"/>
</dbReference>
<keyword evidence="2" id="KW-0694">RNA-binding</keyword>
<evidence type="ECO:0000256" key="3">
    <source>
        <dbReference type="SAM" id="MobiDB-lite"/>
    </source>
</evidence>
<feature type="region of interest" description="Disordered" evidence="3">
    <location>
        <begin position="991"/>
        <end position="1017"/>
    </location>
</feature>
<feature type="compositionally biased region" description="Basic and acidic residues" evidence="3">
    <location>
        <begin position="1274"/>
        <end position="1295"/>
    </location>
</feature>
<keyword evidence="8" id="KW-1185">Reference proteome</keyword>
<feature type="region of interest" description="Disordered" evidence="3">
    <location>
        <begin position="1590"/>
        <end position="1628"/>
    </location>
</feature>
<evidence type="ECO:0000256" key="2">
    <source>
        <dbReference type="PROSITE-ProRule" id="PRU00176"/>
    </source>
</evidence>
<feature type="region of interest" description="Disordered" evidence="3">
    <location>
        <begin position="1483"/>
        <end position="1534"/>
    </location>
</feature>
<dbReference type="Gene3D" id="3.40.250.10">
    <property type="entry name" value="Rhodanese-like domain"/>
    <property type="match status" value="1"/>
</dbReference>
<dbReference type="InterPro" id="IPR022111">
    <property type="entry name" value="Rhodanese_C"/>
</dbReference>
<dbReference type="InterPro" id="IPR000504">
    <property type="entry name" value="RRM_dom"/>
</dbReference>
<dbReference type="InterPro" id="IPR012677">
    <property type="entry name" value="Nucleotide-bd_a/b_plait_sf"/>
</dbReference>
<comment type="caution">
    <text evidence="7">The sequence shown here is derived from an EMBL/GenBank/DDBJ whole genome shotgun (WGS) entry which is preliminary data.</text>
</comment>
<dbReference type="PANTHER" id="PTHR43268">
    <property type="entry name" value="THIOSULFATE SULFURTRANSFERASE/RHODANESE-LIKE DOMAIN-CONTAINING PROTEIN 2"/>
    <property type="match status" value="1"/>
</dbReference>
<feature type="compositionally biased region" description="Acidic residues" evidence="3">
    <location>
        <begin position="1609"/>
        <end position="1618"/>
    </location>
</feature>
<proteinExistence type="inferred from homology"/>
<dbReference type="SUPFAM" id="SSF52821">
    <property type="entry name" value="Rhodanese/Cell cycle control phosphatase"/>
    <property type="match status" value="1"/>
</dbReference>
<gene>
    <name evidence="7" type="primary">STR6</name>
    <name evidence="7" type="ORF">AK812_SmicGene36705</name>
</gene>
<evidence type="ECO:0000256" key="1">
    <source>
        <dbReference type="ARBA" id="ARBA00007879"/>
    </source>
</evidence>
<feature type="domain" description="RRM" evidence="4">
    <location>
        <begin position="414"/>
        <end position="490"/>
    </location>
</feature>
<dbReference type="PROSITE" id="PS50206">
    <property type="entry name" value="RHODANESE_3"/>
    <property type="match status" value="1"/>
</dbReference>
<dbReference type="InterPro" id="IPR036873">
    <property type="entry name" value="Rhodanese-like_dom_sf"/>
</dbReference>
<dbReference type="SUPFAM" id="SSF54928">
    <property type="entry name" value="RNA-binding domain, RBD"/>
    <property type="match status" value="1"/>
</dbReference>
<feature type="region of interest" description="Disordered" evidence="3">
    <location>
        <begin position="698"/>
        <end position="719"/>
    </location>
</feature>
<feature type="domain" description="Rhodanese" evidence="5">
    <location>
        <begin position="177"/>
        <end position="286"/>
    </location>
</feature>
<feature type="compositionally biased region" description="Pro residues" evidence="3">
    <location>
        <begin position="1519"/>
        <end position="1532"/>
    </location>
</feature>
<feature type="region of interest" description="Disordered" evidence="3">
    <location>
        <begin position="1266"/>
        <end position="1295"/>
    </location>
</feature>